<dbReference type="PANTHER" id="PTHR43493">
    <property type="entry name" value="DNA GYRASE/TOPOISOMERASE SUBUNIT A"/>
    <property type="match status" value="1"/>
</dbReference>
<dbReference type="Gene3D" id="3.90.199.10">
    <property type="entry name" value="Topoisomerase II, domain 5"/>
    <property type="match status" value="1"/>
</dbReference>
<evidence type="ECO:0000256" key="2">
    <source>
        <dbReference type="ARBA" id="ARBA00008263"/>
    </source>
</evidence>
<comment type="subcellular location">
    <subcellularLocation>
        <location evidence="9">Cytoplasm</location>
    </subcellularLocation>
</comment>
<evidence type="ECO:0000256" key="5">
    <source>
        <dbReference type="ARBA" id="ARBA00023029"/>
    </source>
</evidence>
<sequence>MMASNKKLQDKPKDESPKQNIQPRPLVSEMQESYLSYAMSVIMARALPDVRDGLKPVHRRILYTMHRMGLNSSSRFRKSAAITGETMGKYHPHGNAAIYDAIARMAQNFSMRYPLIWGQGNFGSIDGDNPAAERYTEAKLMPISSLMLEDIDKDTVGWMDNYDGEHKEPRVLPAALPQLLLNGTLGIAVGMATNIPPHNLAEVIDATIQLIDKPKSTVEDLMQFIKGPDFPTGGMIYNKKAILEAYGQGKGPIVIRGRAEVKEPTAKSKIKGTYIEITEIPYQVNKATLIEKIAALVYADKLDSVRDIRDESDRENQVRIIIELKRDSQPKKTLNKLYKFTELQKTFHLNMTALVGGVQPQVLNLKEVLEKYIEHKREVVRRRTQYDLNQAKERAHILEGLKKALDNIDRVIATIKKSKDRIEAHKNLKSTFKFTDRQTTAILDMRLHSLANLERKKVDDELREKRAFIKECEELLKSDARMKTQIKKELNDVKDKYADERRTKVNIGSVGQFSEEDLIPKEETIISMTRDGYIKRVAPSAYKVQHRGGKGIIGMETRSDDVVEHFLSASTHDRLLFFTNQGRVFQALAYEIPPSTRTGRGKALVNFLELQKNEEVNTIIPLTRGEKSRIKEGNFLIMVTKNGIVKKTPAKDFENVRRSGLIAIRLKKNDKLNWVGISGGSDDVILNTKNGQSIRFLEKDVRPMGRSASGVRGIALKDGDEVVSSDIVSDDKDKDLLVVMANGYGKRTALNLFKKQKRGGSGIKAAKVTGKTGEVVGVSVIKDTEELIVISKKGQVIRVLIKKISRLGRATQGVRIMALKAGDKIASVVFV</sequence>
<feature type="region of interest" description="Disordered" evidence="11">
    <location>
        <begin position="1"/>
        <end position="25"/>
    </location>
</feature>
<keyword evidence="3 9" id="KW-0547">Nucleotide-binding</keyword>
<evidence type="ECO:0000256" key="9">
    <source>
        <dbReference type="HAMAP-Rule" id="MF_01897"/>
    </source>
</evidence>
<dbReference type="PANTHER" id="PTHR43493:SF5">
    <property type="entry name" value="DNA GYRASE SUBUNIT A, CHLOROPLASTIC_MITOCHONDRIAL"/>
    <property type="match status" value="1"/>
</dbReference>
<evidence type="ECO:0000313" key="13">
    <source>
        <dbReference type="EMBL" id="OGZ62471.1"/>
    </source>
</evidence>
<evidence type="ECO:0000256" key="11">
    <source>
        <dbReference type="SAM" id="MobiDB-lite"/>
    </source>
</evidence>
<dbReference type="CDD" id="cd00187">
    <property type="entry name" value="TOP4c"/>
    <property type="match status" value="1"/>
</dbReference>
<dbReference type="NCBIfam" id="TIGR01063">
    <property type="entry name" value="gyrA"/>
    <property type="match status" value="1"/>
</dbReference>
<dbReference type="Pfam" id="PF03989">
    <property type="entry name" value="DNA_gyraseA_C"/>
    <property type="match status" value="6"/>
</dbReference>
<keyword evidence="6 9" id="KW-0238">DNA-binding</keyword>
<organism evidence="13 14">
    <name type="scientific">Candidatus Spechtbacteria bacterium RIFCSPLOWO2_12_FULL_38_22</name>
    <dbReference type="NCBI Taxonomy" id="1802165"/>
    <lineage>
        <taxon>Bacteria</taxon>
        <taxon>Candidatus Spechtiibacteriota</taxon>
    </lineage>
</organism>
<feature type="short sequence motif" description="GyrA-box" evidence="9">
    <location>
        <begin position="545"/>
        <end position="551"/>
    </location>
</feature>
<comment type="caution">
    <text evidence="13">The sequence shown here is derived from an EMBL/GenBank/DDBJ whole genome shotgun (WGS) entry which is preliminary data.</text>
</comment>
<dbReference type="SUPFAM" id="SSF56719">
    <property type="entry name" value="Type II DNA topoisomerase"/>
    <property type="match status" value="1"/>
</dbReference>
<dbReference type="InterPro" id="IPR002205">
    <property type="entry name" value="Topo_IIA_dom_A"/>
</dbReference>
<dbReference type="GO" id="GO:0005737">
    <property type="term" value="C:cytoplasm"/>
    <property type="evidence" value="ECO:0007669"/>
    <property type="project" value="UniProtKB-SubCell"/>
</dbReference>
<evidence type="ECO:0000256" key="6">
    <source>
        <dbReference type="ARBA" id="ARBA00023125"/>
    </source>
</evidence>
<name>A0A1G2HJS6_9BACT</name>
<dbReference type="FunFam" id="3.30.1360.40:FF:000002">
    <property type="entry name" value="DNA gyrase subunit A"/>
    <property type="match status" value="1"/>
</dbReference>
<protein>
    <recommendedName>
        <fullName evidence="9">DNA gyrase subunit A</fullName>
        <ecNumber evidence="9">5.6.2.2</ecNumber>
    </recommendedName>
</protein>
<comment type="subunit">
    <text evidence="9">Heterotetramer, composed of two GyrA and two GyrB chains. In the heterotetramer, GyrA contains the active site tyrosine that forms a transient covalent intermediate with DNA, while GyrB binds cofactors and catalyzes ATP hydrolysis.</text>
</comment>
<dbReference type="NCBIfam" id="NF004044">
    <property type="entry name" value="PRK05561.1"/>
    <property type="match status" value="1"/>
</dbReference>
<proteinExistence type="inferred from homology"/>
<dbReference type="InterPro" id="IPR050220">
    <property type="entry name" value="Type_II_DNA_Topoisomerases"/>
</dbReference>
<comment type="similarity">
    <text evidence="2 9">Belongs to the type II topoisomerase GyrA/ParC subunit family.</text>
</comment>
<dbReference type="EC" id="5.6.2.2" evidence="9"/>
<dbReference type="GO" id="GO:0006265">
    <property type="term" value="P:DNA topological change"/>
    <property type="evidence" value="ECO:0007669"/>
    <property type="project" value="UniProtKB-UniRule"/>
</dbReference>
<dbReference type="STRING" id="1802165.A3F94_01660"/>
<dbReference type="Gene3D" id="1.10.268.10">
    <property type="entry name" value="Topoisomerase, domain 3"/>
    <property type="match status" value="1"/>
</dbReference>
<gene>
    <name evidence="9" type="primary">gyrA</name>
    <name evidence="13" type="ORF">A3F94_01660</name>
</gene>
<comment type="miscellaneous">
    <text evidence="9">Few gyrases are as efficient as E.coli at forming negative supercoils. Not all organisms have 2 type II topoisomerases; in organisms with a single type II topoisomerase this enzyme also has to decatenate newly replicated chromosomes.</text>
</comment>
<feature type="compositionally biased region" description="Basic and acidic residues" evidence="11">
    <location>
        <begin position="7"/>
        <end position="17"/>
    </location>
</feature>
<dbReference type="HAMAP" id="MF_01897">
    <property type="entry name" value="GyrA"/>
    <property type="match status" value="1"/>
</dbReference>
<dbReference type="GO" id="GO:0005694">
    <property type="term" value="C:chromosome"/>
    <property type="evidence" value="ECO:0007669"/>
    <property type="project" value="InterPro"/>
</dbReference>
<evidence type="ECO:0000259" key="12">
    <source>
        <dbReference type="PROSITE" id="PS52040"/>
    </source>
</evidence>
<dbReference type="SUPFAM" id="SSF101904">
    <property type="entry name" value="GyrA/ParC C-terminal domain-like"/>
    <property type="match status" value="1"/>
</dbReference>
<evidence type="ECO:0000256" key="7">
    <source>
        <dbReference type="ARBA" id="ARBA00023235"/>
    </source>
</evidence>
<comment type="function">
    <text evidence="9">A type II topoisomerase that negatively supercoils closed circular double-stranded (ds) DNA in an ATP-dependent manner to modulate DNA topology and maintain chromosomes in an underwound state. Negative supercoiling favors strand separation, and DNA replication, transcription, recombination and repair, all of which involve strand separation. Also able to catalyze the interconversion of other topological isomers of dsDNA rings, including catenanes and knotted rings. Type II topoisomerases break and join 2 DNA strands simultaneously in an ATP-dependent manner.</text>
</comment>
<dbReference type="Gene3D" id="3.30.1360.40">
    <property type="match status" value="1"/>
</dbReference>
<dbReference type="InterPro" id="IPR013758">
    <property type="entry name" value="Topo_IIA_A/C_ab"/>
</dbReference>
<dbReference type="Proteomes" id="UP000176770">
    <property type="component" value="Unassembled WGS sequence"/>
</dbReference>
<dbReference type="FunFam" id="2.120.10.90:FF:000005">
    <property type="entry name" value="DNA topoisomerase 4 subunit A"/>
    <property type="match status" value="1"/>
</dbReference>
<dbReference type="SMART" id="SM00434">
    <property type="entry name" value="TOP4c"/>
    <property type="match status" value="1"/>
</dbReference>
<accession>A0A1G2HJS6</accession>
<evidence type="ECO:0000256" key="10">
    <source>
        <dbReference type="PROSITE-ProRule" id="PRU01384"/>
    </source>
</evidence>
<dbReference type="GO" id="GO:0006261">
    <property type="term" value="P:DNA-templated DNA replication"/>
    <property type="evidence" value="ECO:0007669"/>
    <property type="project" value="UniProtKB-UniRule"/>
</dbReference>
<evidence type="ECO:0000256" key="3">
    <source>
        <dbReference type="ARBA" id="ARBA00022741"/>
    </source>
</evidence>
<dbReference type="InterPro" id="IPR013760">
    <property type="entry name" value="Topo_IIA-like_dom_sf"/>
</dbReference>
<evidence type="ECO:0000256" key="8">
    <source>
        <dbReference type="ARBA" id="ARBA00063644"/>
    </source>
</evidence>
<evidence type="ECO:0000256" key="4">
    <source>
        <dbReference type="ARBA" id="ARBA00022840"/>
    </source>
</evidence>
<dbReference type="GO" id="GO:0005524">
    <property type="term" value="F:ATP binding"/>
    <property type="evidence" value="ECO:0007669"/>
    <property type="project" value="UniProtKB-UniRule"/>
</dbReference>
<dbReference type="InterPro" id="IPR005743">
    <property type="entry name" value="GyrA"/>
</dbReference>
<dbReference type="GO" id="GO:0009330">
    <property type="term" value="C:DNA topoisomerase type II (double strand cut, ATP-hydrolyzing) complex"/>
    <property type="evidence" value="ECO:0007669"/>
    <property type="project" value="TreeGrafter"/>
</dbReference>
<keyword evidence="4 9" id="KW-0067">ATP-binding</keyword>
<comment type="catalytic activity">
    <reaction evidence="1 9 10">
        <text>ATP-dependent breakage, passage and rejoining of double-stranded DNA.</text>
        <dbReference type="EC" id="5.6.2.2"/>
    </reaction>
</comment>
<evidence type="ECO:0000256" key="1">
    <source>
        <dbReference type="ARBA" id="ARBA00000185"/>
    </source>
</evidence>
<reference evidence="13 14" key="1">
    <citation type="journal article" date="2016" name="Nat. Commun.">
        <title>Thousands of microbial genomes shed light on interconnected biogeochemical processes in an aquifer system.</title>
        <authorList>
            <person name="Anantharaman K."/>
            <person name="Brown C.T."/>
            <person name="Hug L.A."/>
            <person name="Sharon I."/>
            <person name="Castelle C.J."/>
            <person name="Probst A.J."/>
            <person name="Thomas B.C."/>
            <person name="Singh A."/>
            <person name="Wilkins M.J."/>
            <person name="Karaoz U."/>
            <person name="Brodie E.L."/>
            <person name="Williams K.H."/>
            <person name="Hubbard S.S."/>
            <person name="Banfield J.F."/>
        </authorList>
    </citation>
    <scope>NUCLEOTIDE SEQUENCE [LARGE SCALE GENOMIC DNA]</scope>
</reference>
<dbReference type="Pfam" id="PF00521">
    <property type="entry name" value="DNA_topoisoIV"/>
    <property type="match status" value="1"/>
</dbReference>
<dbReference type="Gene3D" id="2.120.10.90">
    <property type="entry name" value="DNA gyrase/topoisomerase IV, subunit A, C-terminal"/>
    <property type="match status" value="1"/>
</dbReference>
<dbReference type="InterPro" id="IPR006691">
    <property type="entry name" value="GyrA/parC_rep"/>
</dbReference>
<dbReference type="InterPro" id="IPR035516">
    <property type="entry name" value="Gyrase/topoIV_suA_C"/>
</dbReference>
<dbReference type="PROSITE" id="PS52040">
    <property type="entry name" value="TOPO_IIA"/>
    <property type="match status" value="1"/>
</dbReference>
<evidence type="ECO:0000313" key="14">
    <source>
        <dbReference type="Proteomes" id="UP000176770"/>
    </source>
</evidence>
<dbReference type="GO" id="GO:0003677">
    <property type="term" value="F:DNA binding"/>
    <property type="evidence" value="ECO:0007669"/>
    <property type="project" value="UniProtKB-UniRule"/>
</dbReference>
<dbReference type="AlphaFoldDB" id="A0A1G2HJS6"/>
<dbReference type="NCBIfam" id="NF004043">
    <property type="entry name" value="PRK05560.1"/>
    <property type="match status" value="1"/>
</dbReference>
<keyword evidence="7 9" id="KW-0413">Isomerase</keyword>
<keyword evidence="9" id="KW-0963">Cytoplasm</keyword>
<dbReference type="EMBL" id="MHOK01000001">
    <property type="protein sequence ID" value="OGZ62471.1"/>
    <property type="molecule type" value="Genomic_DNA"/>
</dbReference>
<keyword evidence="5 9" id="KW-0799">Topoisomerase</keyword>
<feature type="active site" description="O-(5'-phospho-DNA)-tyrosine intermediate" evidence="9 10">
    <location>
        <position position="135"/>
    </location>
</feature>
<dbReference type="InterPro" id="IPR013757">
    <property type="entry name" value="Topo_IIA_A_a_sf"/>
</dbReference>
<dbReference type="GO" id="GO:0034335">
    <property type="term" value="F:DNA negative supercoiling activity"/>
    <property type="evidence" value="ECO:0007669"/>
    <property type="project" value="UniProtKB-ARBA"/>
</dbReference>
<dbReference type="FunFam" id="1.10.268.10:FF:000001">
    <property type="entry name" value="DNA gyrase subunit A"/>
    <property type="match status" value="1"/>
</dbReference>
<comment type="subunit">
    <text evidence="8">Heterotetramer composed of ParC and ParE.</text>
</comment>
<feature type="domain" description="Topo IIA-type catalytic" evidence="12">
    <location>
        <begin position="47"/>
        <end position="518"/>
    </location>
</feature>